<evidence type="ECO:0000256" key="1">
    <source>
        <dbReference type="ARBA" id="ARBA00004445"/>
    </source>
</evidence>
<comment type="subcellular location">
    <subcellularLocation>
        <location evidence="1">Cellular thylakoid membrane</location>
        <topology evidence="1">Peripheral membrane protein</topology>
        <orientation evidence="1">Cytoplasmic side</orientation>
    </subcellularLocation>
</comment>
<dbReference type="GO" id="GO:0015979">
    <property type="term" value="P:photosynthesis"/>
    <property type="evidence" value="ECO:0007669"/>
    <property type="project" value="UniProtKB-KW"/>
</dbReference>
<evidence type="ECO:0000256" key="5">
    <source>
        <dbReference type="ARBA" id="ARBA00023078"/>
    </source>
</evidence>
<evidence type="ECO:0000256" key="3">
    <source>
        <dbReference type="ARBA" id="ARBA00022549"/>
    </source>
</evidence>
<proteinExistence type="inferred from homology"/>
<dbReference type="InterPro" id="IPR038255">
    <property type="entry name" value="PBS_linker_sf"/>
</dbReference>
<feature type="domain" description="PBS-linker" evidence="8">
    <location>
        <begin position="528"/>
        <end position="707"/>
    </location>
</feature>
<comment type="caution">
    <text evidence="9">The sequence shown here is derived from an EMBL/GenBank/DDBJ whole genome shotgun (WGS) entry which is preliminary data.</text>
</comment>
<dbReference type="Proteomes" id="UP000717364">
    <property type="component" value="Unassembled WGS sequence"/>
</dbReference>
<dbReference type="Pfam" id="PF00427">
    <property type="entry name" value="PBS_linker_poly"/>
    <property type="match status" value="4"/>
</dbReference>
<evidence type="ECO:0000256" key="7">
    <source>
        <dbReference type="PROSITE-ProRule" id="PRU00775"/>
    </source>
</evidence>
<feature type="domain" description="PBS-linker" evidence="8">
    <location>
        <begin position="48"/>
        <end position="227"/>
    </location>
</feature>
<keyword evidence="3" id="KW-0042">Antenna complex</keyword>
<dbReference type="GO" id="GO:0031676">
    <property type="term" value="C:plasma membrane-derived thylakoid membrane"/>
    <property type="evidence" value="ECO:0007669"/>
    <property type="project" value="UniProtKB-SubCell"/>
</dbReference>
<gene>
    <name evidence="9" type="ORF">IXB50_15290</name>
</gene>
<reference evidence="9" key="1">
    <citation type="submission" date="2020-11" db="EMBL/GenBank/DDBJ databases">
        <authorList>
            <person name="Konstantinou D."/>
            <person name="Gkelis S."/>
            <person name="Popin R."/>
            <person name="Fewer D."/>
            <person name="Sivonen K."/>
        </authorList>
    </citation>
    <scope>NUCLEOTIDE SEQUENCE</scope>
    <source>
        <strain evidence="9">TAU-MAC 1115</strain>
    </source>
</reference>
<protein>
    <submittedName>
        <fullName evidence="9">Phycobilisome rod-core linker polypeptide</fullName>
    </submittedName>
</protein>
<sequence>MINNTLFRPAAIKSNRKKFNPEGFDLATALKKTNSAEAEAARIVALPPKADFDVTKNYLSPFSDSQPVELVGTTSVTDTDIVIRAVYKQVFGNAHLMESERAVEAESQLRSGQITVLEFVRQLAKSDRYRAVFFESCPNLRAIELNFKHLLGRAPESNAEISEHIRILAEGGFDAEIDSYLDSVEYLQTFGTDLVPYYRGHKTQTGKPVSGFTHSSQLVQGASSSDKSIHNNKSPQIQAGLLGGTPTKIQPLETLPFSTPIIPPQEVTVEEEPVVRATYVVPQYKTSEFLAAPASPTVWLQQYRAREAAATFPAARKSQPVRYGSDDIDLVIRAAYKQVFGNVHLMESQRLLAAESKLKRKDLDVKGFIRELAKSDAYRALFFESCSNVRAVELNFKHLLGRAPDNFQEISEHIVTLAEKGLEADIDTYLDSEEYNINFGSNTVPYYVSYSTRTGKPTAGYNRIFDLIKGDCSSDRSIAETIGDSQKTSLKKYVSGKVKLKPTPPVFNPKGFDLAKSIGAPIAVGDQDVGSPSITGSYTQAFDERPLVELVPGDSAGSVNVVLEAIYKQVFGNAHLMESERLPKIESQLQSGEITVQECVRLFAKSDLYRSLFFETCPNLKTVELNFKHLLGRAPESHAEISAHITILAEQGFEAEIDSYLDSDEYFQRFGAQIVPNYQGYKTQTGKALAGYTHSFQLLRGASSSDKSVNRYSSPELDQALLSNGCSAITDISETPALSVFAQEASSLLDVETTTSTTLETSSSDLKGERYTYGLNADSELSAAQRAVIWQGQFNVLANAAPVKLIPGDSVQDKEIVIRAIYKQVLSNAYVMESERLTAAEEQLFNGNLTVREFVRLLAKSDLYKSRFIDNSPRYRCHELNFKNLLGRAPDSYQETAYHSDIIDNQGYDADIDAYIDSDEYEEAFGENVVPFYRGYKTQTGKRLLGYINMFDMLESVSSSSVASPTNKSRLESRLSYLNPVDHQPIQPQKPIVRDSTTLIQKILGLV</sequence>
<keyword evidence="6" id="KW-0472">Membrane</keyword>
<evidence type="ECO:0000256" key="6">
    <source>
        <dbReference type="ARBA" id="ARBA00023136"/>
    </source>
</evidence>
<keyword evidence="10" id="KW-1185">Reference proteome</keyword>
<dbReference type="Gene3D" id="1.10.3130.20">
    <property type="entry name" value="Phycobilisome linker domain"/>
    <property type="match status" value="4"/>
</dbReference>
<dbReference type="GO" id="GO:0030089">
    <property type="term" value="C:phycobilisome"/>
    <property type="evidence" value="ECO:0007669"/>
    <property type="project" value="UniProtKB-UniRule"/>
</dbReference>
<evidence type="ECO:0000313" key="10">
    <source>
        <dbReference type="Proteomes" id="UP000717364"/>
    </source>
</evidence>
<name>A0A947DIT9_9CYAN</name>
<reference evidence="9" key="2">
    <citation type="journal article" date="2021" name="Mar. Drugs">
        <title>Genome Reduction and Secondary Metabolism of the Marine Sponge-Associated Cyanobacterium Leptothoe.</title>
        <authorList>
            <person name="Konstantinou D."/>
            <person name="Popin R.V."/>
            <person name="Fewer D.P."/>
            <person name="Sivonen K."/>
            <person name="Gkelis S."/>
        </authorList>
    </citation>
    <scope>NUCLEOTIDE SEQUENCE</scope>
    <source>
        <strain evidence="9">TAU-MAC 1115</strain>
    </source>
</reference>
<dbReference type="PROSITE" id="PS51445">
    <property type="entry name" value="PBS_LINKER"/>
    <property type="match status" value="4"/>
</dbReference>
<evidence type="ECO:0000313" key="9">
    <source>
        <dbReference type="EMBL" id="MBT9316791.1"/>
    </source>
</evidence>
<dbReference type="AlphaFoldDB" id="A0A947DIT9"/>
<dbReference type="PANTHER" id="PTHR34011:SF6">
    <property type="entry name" value="PHYCOBILIPROTEIN APCE"/>
    <property type="match status" value="1"/>
</dbReference>
<keyword evidence="4 7" id="KW-0605">Phycobilisome</keyword>
<keyword evidence="2" id="KW-0602">Photosynthesis</keyword>
<accession>A0A947DIT9</accession>
<dbReference type="RefSeq" id="WP_215609858.1">
    <property type="nucleotide sequence ID" value="NZ_JADOES010000033.1"/>
</dbReference>
<dbReference type="EMBL" id="JADOES010000033">
    <property type="protein sequence ID" value="MBT9316791.1"/>
    <property type="molecule type" value="Genomic_DNA"/>
</dbReference>
<feature type="domain" description="PBS-linker" evidence="8">
    <location>
        <begin position="783"/>
        <end position="962"/>
    </location>
</feature>
<dbReference type="PANTHER" id="PTHR34011">
    <property type="entry name" value="PHYCOBILISOME 32.1 KDA LINKER POLYPEPTIDE, PHYCOCYANIN-ASSOCIATED, ROD 2-RELATED"/>
    <property type="match status" value="1"/>
</dbReference>
<feature type="domain" description="PBS-linker" evidence="8">
    <location>
        <begin position="294"/>
        <end position="476"/>
    </location>
</feature>
<dbReference type="InterPro" id="IPR001297">
    <property type="entry name" value="PBS_linker_dom"/>
</dbReference>
<evidence type="ECO:0000256" key="4">
    <source>
        <dbReference type="ARBA" id="ARBA00022738"/>
    </source>
</evidence>
<evidence type="ECO:0000256" key="2">
    <source>
        <dbReference type="ARBA" id="ARBA00022531"/>
    </source>
</evidence>
<comment type="similarity">
    <text evidence="7">Belongs to the phycobilisome linker protein family.</text>
</comment>
<keyword evidence="5" id="KW-0793">Thylakoid</keyword>
<organism evidence="9 10">
    <name type="scientific">Leptothoe spongobia TAU-MAC 1115</name>
    <dbReference type="NCBI Taxonomy" id="1967444"/>
    <lineage>
        <taxon>Bacteria</taxon>
        <taxon>Bacillati</taxon>
        <taxon>Cyanobacteriota</taxon>
        <taxon>Cyanophyceae</taxon>
        <taxon>Nodosilineales</taxon>
        <taxon>Cymatolegaceae</taxon>
        <taxon>Leptothoe</taxon>
        <taxon>Leptothoe spongobia</taxon>
    </lineage>
</organism>
<evidence type="ECO:0000259" key="8">
    <source>
        <dbReference type="PROSITE" id="PS51445"/>
    </source>
</evidence>